<evidence type="ECO:0000256" key="5">
    <source>
        <dbReference type="ARBA" id="ARBA00023136"/>
    </source>
</evidence>
<keyword evidence="5 6" id="KW-0472">Membrane</keyword>
<reference evidence="8" key="1">
    <citation type="journal article" date="2019" name="Int. J. Syst. Evol. Microbiol.">
        <title>The Global Catalogue of Microorganisms (GCM) 10K type strain sequencing project: providing services to taxonomists for standard genome sequencing and annotation.</title>
        <authorList>
            <consortium name="The Broad Institute Genomics Platform"/>
            <consortium name="The Broad Institute Genome Sequencing Center for Infectious Disease"/>
            <person name="Wu L."/>
            <person name="Ma J."/>
        </authorList>
    </citation>
    <scope>NUCLEOTIDE SEQUENCE [LARGE SCALE GENOMIC DNA]</scope>
    <source>
        <strain evidence="8">KCTC 22245</strain>
    </source>
</reference>
<evidence type="ECO:0000256" key="2">
    <source>
        <dbReference type="ARBA" id="ARBA00007165"/>
    </source>
</evidence>
<comment type="caution">
    <text evidence="7">The sequence shown here is derived from an EMBL/GenBank/DDBJ whole genome shotgun (WGS) entry which is preliminary data.</text>
</comment>
<dbReference type="CDD" id="cd06662">
    <property type="entry name" value="SURF1"/>
    <property type="match status" value="1"/>
</dbReference>
<dbReference type="PANTHER" id="PTHR23427:SF2">
    <property type="entry name" value="SURFEIT LOCUS PROTEIN 1"/>
    <property type="match status" value="1"/>
</dbReference>
<name>A0ABV7MC91_9PROT</name>
<evidence type="ECO:0000256" key="1">
    <source>
        <dbReference type="ARBA" id="ARBA00004370"/>
    </source>
</evidence>
<evidence type="ECO:0000256" key="4">
    <source>
        <dbReference type="ARBA" id="ARBA00022989"/>
    </source>
</evidence>
<gene>
    <name evidence="7" type="ORF">ACFONP_10105</name>
</gene>
<evidence type="ECO:0000313" key="8">
    <source>
        <dbReference type="Proteomes" id="UP001595607"/>
    </source>
</evidence>
<dbReference type="EMBL" id="JBHRVA010000003">
    <property type="protein sequence ID" value="MFC3303084.1"/>
    <property type="molecule type" value="Genomic_DNA"/>
</dbReference>
<evidence type="ECO:0000256" key="3">
    <source>
        <dbReference type="ARBA" id="ARBA00022692"/>
    </source>
</evidence>
<dbReference type="RefSeq" id="WP_189575274.1">
    <property type="nucleotide sequence ID" value="NZ_BMXU01000002.1"/>
</dbReference>
<proteinExistence type="inferred from homology"/>
<dbReference type="InterPro" id="IPR045214">
    <property type="entry name" value="Surf1/Surf4"/>
</dbReference>
<evidence type="ECO:0000256" key="6">
    <source>
        <dbReference type="RuleBase" id="RU363076"/>
    </source>
</evidence>
<comment type="similarity">
    <text evidence="2 6">Belongs to the SURF1 family.</text>
</comment>
<accession>A0ABV7MC91</accession>
<organism evidence="7 8">
    <name type="scientific">Parvularcula lutaonensis</name>
    <dbReference type="NCBI Taxonomy" id="491923"/>
    <lineage>
        <taxon>Bacteria</taxon>
        <taxon>Pseudomonadati</taxon>
        <taxon>Pseudomonadota</taxon>
        <taxon>Alphaproteobacteria</taxon>
        <taxon>Parvularculales</taxon>
        <taxon>Parvularculaceae</taxon>
        <taxon>Parvularcula</taxon>
    </lineage>
</organism>
<keyword evidence="6" id="KW-1003">Cell membrane</keyword>
<keyword evidence="4 6" id="KW-1133">Transmembrane helix</keyword>
<dbReference type="Proteomes" id="UP001595607">
    <property type="component" value="Unassembled WGS sequence"/>
</dbReference>
<evidence type="ECO:0000313" key="7">
    <source>
        <dbReference type="EMBL" id="MFC3303084.1"/>
    </source>
</evidence>
<dbReference type="PROSITE" id="PS50895">
    <property type="entry name" value="SURF1"/>
    <property type="match status" value="1"/>
</dbReference>
<dbReference type="Pfam" id="PF02104">
    <property type="entry name" value="SURF1"/>
    <property type="match status" value="1"/>
</dbReference>
<keyword evidence="8" id="KW-1185">Reference proteome</keyword>
<sequence length="233" mass="25345">MSFTPRPVLWAVSAVAVAILLTLGTWQVQRLQWKTDLIATVEARIDSPPVPLAQALAMYAAGEDIEYLPVRAMGGFPSTKVAHVFGTWDGQPGYYVFQAMRLDEPEGRTLIVNRGFVPQDQRAEAYPLPDAAAITGLARRYEGVTGIAAAVEPKGTRDSGTFYDRDLSDLAAYLAPGEDVLPFAIDSTLPTELPKGGTTRVEFRNAHLGYAITWYGLAAALIGVVFVMSRKRN</sequence>
<keyword evidence="3 6" id="KW-0812">Transmembrane</keyword>
<comment type="caution">
    <text evidence="6">Lacks conserved residue(s) required for the propagation of feature annotation.</text>
</comment>
<dbReference type="InterPro" id="IPR002994">
    <property type="entry name" value="Surf1/Shy1"/>
</dbReference>
<dbReference type="PANTHER" id="PTHR23427">
    <property type="entry name" value="SURFEIT LOCUS PROTEIN"/>
    <property type="match status" value="1"/>
</dbReference>
<comment type="subcellular location">
    <subcellularLocation>
        <location evidence="6">Cell membrane</location>
        <topology evidence="6">Multi-pass membrane protein</topology>
    </subcellularLocation>
    <subcellularLocation>
        <location evidence="1">Membrane</location>
    </subcellularLocation>
</comment>
<protein>
    <recommendedName>
        <fullName evidence="6">SURF1-like protein</fullName>
    </recommendedName>
</protein>
<feature type="transmembrane region" description="Helical" evidence="6">
    <location>
        <begin position="208"/>
        <end position="228"/>
    </location>
</feature>